<dbReference type="RefSeq" id="WP_130153513.1">
    <property type="nucleotide sequence ID" value="NZ_SCFB01000004.1"/>
</dbReference>
<name>A0A4Q7DJR8_9PROT</name>
<reference evidence="2 3" key="1">
    <citation type="submission" date="2018-10" db="EMBL/GenBank/DDBJ databases">
        <title>An updated phylogeny of the Alphaproteobacteria reveals that the parasitic Rickettsiales and Holosporales have independent origins.</title>
        <authorList>
            <person name="Munoz-Gomez S.A."/>
            <person name="Hess S."/>
            <person name="Burger G."/>
            <person name="Lang B.F."/>
            <person name="Susko E."/>
            <person name="Slamovits C.H."/>
            <person name="Roger A.J."/>
        </authorList>
    </citation>
    <scope>NUCLEOTIDE SEQUENCE [LARGE SCALE GENOMIC DNA]</scope>
    <source>
        <strain evidence="2">HOLO01</strain>
    </source>
</reference>
<comment type="caution">
    <text evidence="2">The sequence shown here is derived from an EMBL/GenBank/DDBJ whole genome shotgun (WGS) entry which is preliminary data.</text>
</comment>
<dbReference type="AlphaFoldDB" id="A0A4Q7DJR8"/>
<evidence type="ECO:0000313" key="2">
    <source>
        <dbReference type="EMBL" id="RZI46405.1"/>
    </source>
</evidence>
<proteinExistence type="predicted"/>
<organism evidence="2 3">
    <name type="scientific">Candidatus Finniella inopinata</name>
    <dbReference type="NCBI Taxonomy" id="1696036"/>
    <lineage>
        <taxon>Bacteria</taxon>
        <taxon>Pseudomonadati</taxon>
        <taxon>Pseudomonadota</taxon>
        <taxon>Alphaproteobacteria</taxon>
        <taxon>Holosporales</taxon>
        <taxon>Candidatus Paracaedibacteraceae</taxon>
        <taxon>Candidatus Finniella</taxon>
    </lineage>
</organism>
<dbReference type="Proteomes" id="UP000293550">
    <property type="component" value="Unassembled WGS sequence"/>
</dbReference>
<gene>
    <name evidence="2" type="ORF">EQU50_02095</name>
</gene>
<evidence type="ECO:0000256" key="1">
    <source>
        <dbReference type="SAM" id="MobiDB-lite"/>
    </source>
</evidence>
<evidence type="ECO:0000313" key="3">
    <source>
        <dbReference type="Proteomes" id="UP000293550"/>
    </source>
</evidence>
<sequence length="181" mass="20410">MKKTTLTVLALIITTNGQIFSADYYKVNGTEHAHKRTPSQIQLPMIPLEQFVTSLPAKNVAFKELNERHNMQVLLKKVSAEDLFAYAQKTTEARRKSMHYIAELRKTEEIYHFLAAAKIELKLEAPNINELTTKYKFTVSMLIENAATYGITDFRRHFPQTPPPTAASSATITQGLIGPNS</sequence>
<protein>
    <submittedName>
        <fullName evidence="2">Uncharacterized protein</fullName>
    </submittedName>
</protein>
<keyword evidence="3" id="KW-1185">Reference proteome</keyword>
<dbReference type="EMBL" id="SCFB01000004">
    <property type="protein sequence ID" value="RZI46405.1"/>
    <property type="molecule type" value="Genomic_DNA"/>
</dbReference>
<accession>A0A4Q7DJR8</accession>
<feature type="region of interest" description="Disordered" evidence="1">
    <location>
        <begin position="160"/>
        <end position="181"/>
    </location>
</feature>